<evidence type="ECO:0008006" key="4">
    <source>
        <dbReference type="Google" id="ProtNLM"/>
    </source>
</evidence>
<keyword evidence="1" id="KW-1133">Transmembrane helix</keyword>
<dbReference type="PANTHER" id="PTHR12740">
    <property type="entry name" value="JNK1/MAPK8-ASSOCIATED MEMBRANE PROTEIN"/>
    <property type="match status" value="1"/>
</dbReference>
<gene>
    <name evidence="2" type="ORF">PSYICH_LOCUS8286</name>
</gene>
<dbReference type="Proteomes" id="UP001153636">
    <property type="component" value="Chromosome 22"/>
</dbReference>
<dbReference type="PANTHER" id="PTHR12740:SF4">
    <property type="entry name" value="JNK1_MAPK8-ASSOCIATED MEMBRANE PROTEIN"/>
    <property type="match status" value="1"/>
</dbReference>
<dbReference type="GO" id="GO:0031625">
    <property type="term" value="F:ubiquitin protein ligase binding"/>
    <property type="evidence" value="ECO:0007669"/>
    <property type="project" value="TreeGrafter"/>
</dbReference>
<dbReference type="Pfam" id="PF05571">
    <property type="entry name" value="JAMP"/>
    <property type="match status" value="1"/>
</dbReference>
<keyword evidence="1" id="KW-0472">Membrane</keyword>
<feature type="transmembrane region" description="Helical" evidence="1">
    <location>
        <begin position="204"/>
        <end position="224"/>
    </location>
</feature>
<organism evidence="2 3">
    <name type="scientific">Psylliodes chrysocephalus</name>
    <dbReference type="NCBI Taxonomy" id="3402493"/>
    <lineage>
        <taxon>Eukaryota</taxon>
        <taxon>Metazoa</taxon>
        <taxon>Ecdysozoa</taxon>
        <taxon>Arthropoda</taxon>
        <taxon>Hexapoda</taxon>
        <taxon>Insecta</taxon>
        <taxon>Pterygota</taxon>
        <taxon>Neoptera</taxon>
        <taxon>Endopterygota</taxon>
        <taxon>Coleoptera</taxon>
        <taxon>Polyphaga</taxon>
        <taxon>Cucujiformia</taxon>
        <taxon>Chrysomeloidea</taxon>
        <taxon>Chrysomelidae</taxon>
        <taxon>Galerucinae</taxon>
        <taxon>Alticini</taxon>
        <taxon>Psylliodes</taxon>
    </lineage>
</organism>
<feature type="transmembrane region" description="Helical" evidence="1">
    <location>
        <begin position="49"/>
        <end position="67"/>
    </location>
</feature>
<dbReference type="GO" id="GO:0016020">
    <property type="term" value="C:membrane"/>
    <property type="evidence" value="ECO:0007669"/>
    <property type="project" value="InterPro"/>
</dbReference>
<feature type="transmembrane region" description="Helical" evidence="1">
    <location>
        <begin position="151"/>
        <end position="168"/>
    </location>
</feature>
<dbReference type="OrthoDB" id="5920264at2759"/>
<feature type="transmembrane region" description="Helical" evidence="1">
    <location>
        <begin position="180"/>
        <end position="198"/>
    </location>
</feature>
<protein>
    <recommendedName>
        <fullName evidence="4">JNK1/MAPK8-associated membrane protein</fullName>
    </recommendedName>
</protein>
<dbReference type="GO" id="GO:0006986">
    <property type="term" value="P:response to unfolded protein"/>
    <property type="evidence" value="ECO:0007669"/>
    <property type="project" value="InterPro"/>
</dbReference>
<evidence type="ECO:0000313" key="3">
    <source>
        <dbReference type="Proteomes" id="UP001153636"/>
    </source>
</evidence>
<dbReference type="AlphaFoldDB" id="A0A9P0CXJ9"/>
<feature type="transmembrane region" description="Helical" evidence="1">
    <location>
        <begin position="79"/>
        <end position="101"/>
    </location>
</feature>
<evidence type="ECO:0000256" key="1">
    <source>
        <dbReference type="SAM" id="Phobius"/>
    </source>
</evidence>
<feature type="transmembrane region" description="Helical" evidence="1">
    <location>
        <begin position="271"/>
        <end position="287"/>
    </location>
</feature>
<keyword evidence="3" id="KW-1185">Reference proteome</keyword>
<dbReference type="GO" id="GO:0036503">
    <property type="term" value="P:ERAD pathway"/>
    <property type="evidence" value="ECO:0007669"/>
    <property type="project" value="TreeGrafter"/>
</dbReference>
<dbReference type="EMBL" id="OV651834">
    <property type="protein sequence ID" value="CAH1107650.1"/>
    <property type="molecule type" value="Genomic_DNA"/>
</dbReference>
<keyword evidence="1" id="KW-0812">Transmembrane</keyword>
<dbReference type="InterPro" id="IPR008485">
    <property type="entry name" value="JAMP"/>
</dbReference>
<evidence type="ECO:0000313" key="2">
    <source>
        <dbReference type="EMBL" id="CAH1107650.1"/>
    </source>
</evidence>
<sequence>MACPGLYCGLVQLPDSKLSDCGPCPRGFKRNETTYICELCTDNPSFYDWLYLGFTVLTIIVLHWFFIDMISMRRSFTKDILILHSVAFMEVIIAAFVSLILSPPIGNLTLYSCRVKKISDWYTLFHNPTPNFEQKIYCTQEAVYPLYTTVFLFYGLCLIFMLTLRPWLSKKYLPKQSKMAIYAALYFIPILVVMHVLIGGILYYSFPHLILIFSVISCAAHFSVKIDQSVKSLILTTILEPRNLVILIGHWCLHAYGIIALTQLVNPTVNAPLILLIPLPALFYILTSKFTDPSKAKF</sequence>
<proteinExistence type="predicted"/>
<name>A0A9P0CXJ9_9CUCU</name>
<reference evidence="2" key="1">
    <citation type="submission" date="2022-01" db="EMBL/GenBank/DDBJ databases">
        <authorList>
            <person name="King R."/>
        </authorList>
    </citation>
    <scope>NUCLEOTIDE SEQUENCE</scope>
</reference>
<accession>A0A9P0CXJ9</accession>
<feature type="transmembrane region" description="Helical" evidence="1">
    <location>
        <begin position="244"/>
        <end position="265"/>
    </location>
</feature>